<feature type="transmembrane region" description="Helical" evidence="1">
    <location>
        <begin position="60"/>
        <end position="79"/>
    </location>
</feature>
<evidence type="ECO:0000256" key="1">
    <source>
        <dbReference type="SAM" id="Phobius"/>
    </source>
</evidence>
<dbReference type="EMBL" id="CP013447">
    <property type="protein sequence ID" value="AOK27062.1"/>
    <property type="molecule type" value="Genomic_DNA"/>
</dbReference>
<proteinExistence type="predicted"/>
<name>A0AAU8ULP8_9BURK</name>
<evidence type="ECO:0008006" key="4">
    <source>
        <dbReference type="Google" id="ProtNLM"/>
    </source>
</evidence>
<accession>A0AAU8ULP8</accession>
<sequence>MTMSTYAQKWNVATPHGRILAVIVTVLAVSLLVTIAFLIWPSAIEKNIGNDEIFKLTYQFFLIVVLGGALSFGFSLLQYERTVRETERALQSQILREVVQAYNAAKKVRRLLRAKAVQCTDQAASSFIICQESYDKQMQVLVDIQLDFEAFKIRVENNPRIFPSDSGLAEVMNSIEQYLGNVVGEYEEYSWSFGGQSPTRPLTSLQHLHEFVMKFKRGGAFDMEFKKPFHKVVGALQDLIIK</sequence>
<keyword evidence="1" id="KW-1133">Transmembrane helix</keyword>
<evidence type="ECO:0000313" key="3">
    <source>
        <dbReference type="Proteomes" id="UP000095100"/>
    </source>
</evidence>
<dbReference type="Proteomes" id="UP000095100">
    <property type="component" value="Chromosome 2"/>
</dbReference>
<evidence type="ECO:0000313" key="2">
    <source>
        <dbReference type="EMBL" id="AOK27062.1"/>
    </source>
</evidence>
<keyword evidence="1" id="KW-0812">Transmembrane</keyword>
<reference evidence="2 3" key="1">
    <citation type="submission" date="2015-12" db="EMBL/GenBank/DDBJ databases">
        <title>Diversity of Burkholderia near neighbor genomes.</title>
        <authorList>
            <person name="Sahl J."/>
            <person name="Wagner D."/>
            <person name="Keim P."/>
        </authorList>
    </citation>
    <scope>NUCLEOTIDE SEQUENCE [LARGE SCALE GENOMIC DNA]</scope>
    <source>
        <strain evidence="2 3">MSMB1189WGS</strain>
    </source>
</reference>
<keyword evidence="1" id="KW-0472">Membrane</keyword>
<organism evidence="2 3">
    <name type="scientific">Burkholderia ubonensis</name>
    <dbReference type="NCBI Taxonomy" id="101571"/>
    <lineage>
        <taxon>Bacteria</taxon>
        <taxon>Pseudomonadati</taxon>
        <taxon>Pseudomonadota</taxon>
        <taxon>Betaproteobacteria</taxon>
        <taxon>Burkholderiales</taxon>
        <taxon>Burkholderiaceae</taxon>
        <taxon>Burkholderia</taxon>
        <taxon>Burkholderia cepacia complex</taxon>
    </lineage>
</organism>
<feature type="transmembrane region" description="Helical" evidence="1">
    <location>
        <begin position="20"/>
        <end position="40"/>
    </location>
</feature>
<dbReference type="AlphaFoldDB" id="A0AAU8ULP8"/>
<protein>
    <recommendedName>
        <fullName evidence="4">DUF4760 domain-containing protein</fullName>
    </recommendedName>
</protein>
<gene>
    <name evidence="2" type="ORF">WK67_31325</name>
</gene>